<accession>A0A2V1E1W9</accession>
<protein>
    <submittedName>
        <fullName evidence="2">Uncharacterized protein</fullName>
    </submittedName>
</protein>
<feature type="compositionally biased region" description="Low complexity" evidence="1">
    <location>
        <begin position="638"/>
        <end position="652"/>
    </location>
</feature>
<evidence type="ECO:0000313" key="3">
    <source>
        <dbReference type="Proteomes" id="UP000244855"/>
    </source>
</evidence>
<feature type="compositionally biased region" description="Basic residues" evidence="1">
    <location>
        <begin position="662"/>
        <end position="674"/>
    </location>
</feature>
<keyword evidence="3" id="KW-1185">Reference proteome</keyword>
<dbReference type="OrthoDB" id="1577640at2759"/>
<dbReference type="AlphaFoldDB" id="A0A2V1E1W9"/>
<proteinExistence type="predicted"/>
<dbReference type="STRING" id="97972.A0A2V1E1W9"/>
<gene>
    <name evidence="2" type="ORF">DM02DRAFT_585859</name>
</gene>
<sequence>MLCAGICYSTYINANYEKAKDGTVLSAFLDRHHIKVRALGCPSSVVEVAQQLAWLGASLQHPIPGNGPMYSFAEIKTTNTTMTMLSSTIQFRLVSDSTHFTSPQSKALPDSNGHCWHDLFLRPVITVGFPIRKRPATVPGLEIPFHIMTTLAQVKRITDFDNKLYAKGFSTALVPTAKSDDVVSWHLIFNRNGKRLSYFDDRIIESYNRSLVDINFEDLEKSRHILGWTSSVEVIAGTKSASYNIRRSGLSSRADGYVMEKVSVSAGKIVNAGVSVAIGVKDVPLHLNRKGSYHDQIEDAYNNYVIFYDVEDKRSWLVNGATALLHIVRASLHESLTGPFQKHCLFDPTKMEEASTLHSPQSAIEVLTSQSNMELKIARGAAEIWMETIRDGWKHKTVEKRKEKFTYFQDRVEEKWHILEQIFDLQSKSTSSGVRLALPGREYLEGFDFADVASRITDLHSRVTKLEPRGKSWVDFTRSIRAITLFGKGFGELLRPSQESNELCTRWQTVPLKEDYIAVSVSDLEHIAATRGDINATPMLLVNDICWHKPPNGKLFENCSCKNLKRRYTGLENFCDRVQVLLPSKTEVSRLKHPGTLCKTGAVIFGYSSSFPLWWKNDGNLQIGKIVAEKESAESIPSDSGLGSSPQSSASGEYQEPVSQTRKSKRRRWNFGKT</sequence>
<dbReference type="Proteomes" id="UP000244855">
    <property type="component" value="Unassembled WGS sequence"/>
</dbReference>
<evidence type="ECO:0000256" key="1">
    <source>
        <dbReference type="SAM" id="MobiDB-lite"/>
    </source>
</evidence>
<organism evidence="2 3">
    <name type="scientific">Periconia macrospinosa</name>
    <dbReference type="NCBI Taxonomy" id="97972"/>
    <lineage>
        <taxon>Eukaryota</taxon>
        <taxon>Fungi</taxon>
        <taxon>Dikarya</taxon>
        <taxon>Ascomycota</taxon>
        <taxon>Pezizomycotina</taxon>
        <taxon>Dothideomycetes</taxon>
        <taxon>Pleosporomycetidae</taxon>
        <taxon>Pleosporales</taxon>
        <taxon>Massarineae</taxon>
        <taxon>Periconiaceae</taxon>
        <taxon>Periconia</taxon>
    </lineage>
</organism>
<evidence type="ECO:0000313" key="2">
    <source>
        <dbReference type="EMBL" id="PVI04563.1"/>
    </source>
</evidence>
<reference evidence="2 3" key="1">
    <citation type="journal article" date="2018" name="Sci. Rep.">
        <title>Comparative genomics provides insights into the lifestyle and reveals functional heterogeneity of dark septate endophytic fungi.</title>
        <authorList>
            <person name="Knapp D.G."/>
            <person name="Nemeth J.B."/>
            <person name="Barry K."/>
            <person name="Hainaut M."/>
            <person name="Henrissat B."/>
            <person name="Johnson J."/>
            <person name="Kuo A."/>
            <person name="Lim J.H.P."/>
            <person name="Lipzen A."/>
            <person name="Nolan M."/>
            <person name="Ohm R.A."/>
            <person name="Tamas L."/>
            <person name="Grigoriev I.V."/>
            <person name="Spatafora J.W."/>
            <person name="Nagy L.G."/>
            <person name="Kovacs G.M."/>
        </authorList>
    </citation>
    <scope>NUCLEOTIDE SEQUENCE [LARGE SCALE GENOMIC DNA]</scope>
    <source>
        <strain evidence="2 3">DSE2036</strain>
    </source>
</reference>
<name>A0A2V1E1W9_9PLEO</name>
<feature type="region of interest" description="Disordered" evidence="1">
    <location>
        <begin position="632"/>
        <end position="674"/>
    </location>
</feature>
<dbReference type="EMBL" id="KZ805320">
    <property type="protein sequence ID" value="PVI04563.1"/>
    <property type="molecule type" value="Genomic_DNA"/>
</dbReference>